<dbReference type="PANTHER" id="PTHR42680">
    <property type="entry name" value="DCTP DEAMINASE"/>
    <property type="match status" value="1"/>
</dbReference>
<name>A0A5N5DRZ0_9PEZI</name>
<dbReference type="GO" id="GO:0008829">
    <property type="term" value="F:dCTP deaminase activity"/>
    <property type="evidence" value="ECO:0007669"/>
    <property type="project" value="InterPro"/>
</dbReference>
<organism evidence="3 4">
    <name type="scientific">Lasiodiplodia theobromae</name>
    <dbReference type="NCBI Taxonomy" id="45133"/>
    <lineage>
        <taxon>Eukaryota</taxon>
        <taxon>Fungi</taxon>
        <taxon>Dikarya</taxon>
        <taxon>Ascomycota</taxon>
        <taxon>Pezizomycotina</taxon>
        <taxon>Dothideomycetes</taxon>
        <taxon>Dothideomycetes incertae sedis</taxon>
        <taxon>Botryosphaeriales</taxon>
        <taxon>Botryosphaeriaceae</taxon>
        <taxon>Lasiodiplodia</taxon>
    </lineage>
</organism>
<evidence type="ECO:0000313" key="3">
    <source>
        <dbReference type="EMBL" id="KAB2580410.1"/>
    </source>
</evidence>
<dbReference type="InterPro" id="IPR036157">
    <property type="entry name" value="dUTPase-like_sf"/>
</dbReference>
<evidence type="ECO:0000313" key="4">
    <source>
        <dbReference type="Proteomes" id="UP000325902"/>
    </source>
</evidence>
<evidence type="ECO:0000256" key="1">
    <source>
        <dbReference type="ARBA" id="ARBA00022801"/>
    </source>
</evidence>
<gene>
    <name evidence="3" type="primary">dut</name>
    <name evidence="3" type="ORF">DBV05_g924</name>
</gene>
<keyword evidence="2" id="KW-0546">Nucleotide metabolism</keyword>
<dbReference type="Proteomes" id="UP000325902">
    <property type="component" value="Unassembled WGS sequence"/>
</dbReference>
<dbReference type="InterPro" id="IPR011962">
    <property type="entry name" value="dCTP_deaminase"/>
</dbReference>
<dbReference type="OrthoDB" id="2874071at2759"/>
<dbReference type="Pfam" id="PF22769">
    <property type="entry name" value="DCD"/>
    <property type="match status" value="1"/>
</dbReference>
<dbReference type="AlphaFoldDB" id="A0A5N5DRZ0"/>
<protein>
    <submittedName>
        <fullName evidence="3">Putative deoxyuridine 5'-triphosphate nucleotidohydrolase</fullName>
    </submittedName>
</protein>
<dbReference type="SUPFAM" id="SSF51283">
    <property type="entry name" value="dUTPase-like"/>
    <property type="match status" value="1"/>
</dbReference>
<sequence>MILPGATLLPRQILTRTVSQTLQTQPCGVDLTLARVLTWAGAAGAIDFSNTRRCTAPTTVLFPKSNNFAEVQQQQKQSGCSDDDTHAKTDSIHLSQGSYLLEFNEKVAMPLDCMGQLFPRSSLWRSGAVLHAGVVDAGYEGALGGLLQVLNPAGLRLWENARVAQMVVSSMEGTVEKGYEGVYQGSERVG</sequence>
<comment type="caution">
    <text evidence="3">The sequence shown here is derived from an EMBL/GenBank/DDBJ whole genome shotgun (WGS) entry which is preliminary data.</text>
</comment>
<reference evidence="3 4" key="1">
    <citation type="journal article" date="2019" name="Sci. Rep.">
        <title>A multi-omics analysis of the grapevine pathogen Lasiodiplodia theobromae reveals that temperature affects the expression of virulence- and pathogenicity-related genes.</title>
        <authorList>
            <person name="Felix C."/>
            <person name="Meneses R."/>
            <person name="Goncalves M.F.M."/>
            <person name="Tilleman L."/>
            <person name="Duarte A.S."/>
            <person name="Jorrin-Novo J.V."/>
            <person name="Van de Peer Y."/>
            <person name="Deforce D."/>
            <person name="Van Nieuwerburgh F."/>
            <person name="Esteves A.C."/>
            <person name="Alves A."/>
        </authorList>
    </citation>
    <scope>NUCLEOTIDE SEQUENCE [LARGE SCALE GENOMIC DNA]</scope>
    <source>
        <strain evidence="3 4">LA-SOL3</strain>
    </source>
</reference>
<evidence type="ECO:0000256" key="2">
    <source>
        <dbReference type="ARBA" id="ARBA00023080"/>
    </source>
</evidence>
<keyword evidence="4" id="KW-1185">Reference proteome</keyword>
<dbReference type="EMBL" id="VCHE01000003">
    <property type="protein sequence ID" value="KAB2580410.1"/>
    <property type="molecule type" value="Genomic_DNA"/>
</dbReference>
<dbReference type="CDD" id="cd07557">
    <property type="entry name" value="trimeric_dUTPase"/>
    <property type="match status" value="1"/>
</dbReference>
<accession>A0A5N5DRZ0</accession>
<proteinExistence type="predicted"/>
<dbReference type="Gene3D" id="2.70.40.10">
    <property type="match status" value="1"/>
</dbReference>
<dbReference type="PANTHER" id="PTHR42680:SF3">
    <property type="entry name" value="DCTP DEAMINASE"/>
    <property type="match status" value="1"/>
</dbReference>
<keyword evidence="1 3" id="KW-0378">Hydrolase</keyword>
<dbReference type="InterPro" id="IPR033704">
    <property type="entry name" value="dUTPase_trimeric"/>
</dbReference>
<dbReference type="GO" id="GO:0006229">
    <property type="term" value="P:dUTP biosynthetic process"/>
    <property type="evidence" value="ECO:0007669"/>
    <property type="project" value="InterPro"/>
</dbReference>